<sequence length="51" mass="5926">MGFLRKSAGTSVTLDLFKTLERFKIIDNIVNPAEWTMWYAEVKAFARKHGH</sequence>
<organism evidence="1">
    <name type="scientific">uncultured Caudovirales phage</name>
    <dbReference type="NCBI Taxonomy" id="2100421"/>
    <lineage>
        <taxon>Viruses</taxon>
        <taxon>Duplodnaviria</taxon>
        <taxon>Heunggongvirae</taxon>
        <taxon>Uroviricota</taxon>
        <taxon>Caudoviricetes</taxon>
        <taxon>Peduoviridae</taxon>
        <taxon>Maltschvirus</taxon>
        <taxon>Maltschvirus maltsch</taxon>
    </lineage>
</organism>
<proteinExistence type="predicted"/>
<reference evidence="1" key="1">
    <citation type="submission" date="2020-04" db="EMBL/GenBank/DDBJ databases">
        <authorList>
            <person name="Chiriac C."/>
            <person name="Salcher M."/>
            <person name="Ghai R."/>
            <person name="Kavagutti S V."/>
        </authorList>
    </citation>
    <scope>NUCLEOTIDE SEQUENCE</scope>
</reference>
<protein>
    <submittedName>
        <fullName evidence="1">Uncharacterized protein</fullName>
    </submittedName>
</protein>
<gene>
    <name evidence="1" type="ORF">UFOVP53_205</name>
</gene>
<name>A0A6J5KWU4_9CAUD</name>
<evidence type="ECO:0000313" key="1">
    <source>
        <dbReference type="EMBL" id="CAB4125705.1"/>
    </source>
</evidence>
<accession>A0A6J5KWU4</accession>
<dbReference type="EMBL" id="LR796189">
    <property type="protein sequence ID" value="CAB4125705.1"/>
    <property type="molecule type" value="Genomic_DNA"/>
</dbReference>